<protein>
    <recommendedName>
        <fullName evidence="2">HAT C-terminal dimerisation domain-containing protein</fullName>
    </recommendedName>
</protein>
<sequence>MSLLLSGGFGVRIGDLRQLRCSTRHQHCSTSTRGSDRQRLSTTPAGPPALPNCPTRQPSLLFVEKHESTFSLTGKIIDERRRRLKSDVVEMLTCIKDWEDAEARMQHMVDDKELEETFEDLYLD</sequence>
<evidence type="ECO:0000259" key="2">
    <source>
        <dbReference type="Pfam" id="PF05699"/>
    </source>
</evidence>
<dbReference type="ExpressionAtlas" id="B6U8M6">
    <property type="expression patterns" value="baseline and differential"/>
</dbReference>
<dbReference type="Pfam" id="PF05699">
    <property type="entry name" value="Dimer_Tnp_hAT"/>
    <property type="match status" value="1"/>
</dbReference>
<accession>B6U8M6</accession>
<proteinExistence type="evidence at transcript level"/>
<evidence type="ECO:0000256" key="1">
    <source>
        <dbReference type="SAM" id="MobiDB-lite"/>
    </source>
</evidence>
<organism evidence="3">
    <name type="scientific">Zea mays</name>
    <name type="common">Maize</name>
    <dbReference type="NCBI Taxonomy" id="4577"/>
    <lineage>
        <taxon>Eukaryota</taxon>
        <taxon>Viridiplantae</taxon>
        <taxon>Streptophyta</taxon>
        <taxon>Embryophyta</taxon>
        <taxon>Tracheophyta</taxon>
        <taxon>Spermatophyta</taxon>
        <taxon>Magnoliopsida</taxon>
        <taxon>Liliopsida</taxon>
        <taxon>Poales</taxon>
        <taxon>Poaceae</taxon>
        <taxon>PACMAD clade</taxon>
        <taxon>Panicoideae</taxon>
        <taxon>Andropogonodae</taxon>
        <taxon>Andropogoneae</taxon>
        <taxon>Tripsacinae</taxon>
        <taxon>Zea</taxon>
    </lineage>
</organism>
<evidence type="ECO:0000313" key="3">
    <source>
        <dbReference type="EMBL" id="ACG45709.1"/>
    </source>
</evidence>
<feature type="domain" description="HAT C-terminal dimerisation" evidence="2">
    <location>
        <begin position="67"/>
        <end position="98"/>
    </location>
</feature>
<feature type="region of interest" description="Disordered" evidence="1">
    <location>
        <begin position="24"/>
        <end position="55"/>
    </location>
</feature>
<dbReference type="AlphaFoldDB" id="B6U8M6"/>
<name>B6U8M6_MAIZE</name>
<dbReference type="EMBL" id="EU973591">
    <property type="protein sequence ID" value="ACG45709.1"/>
    <property type="molecule type" value="mRNA"/>
</dbReference>
<reference evidence="3" key="1">
    <citation type="journal article" date="2009" name="Plant Mol. Biol.">
        <title>Insights into corn genes derived from large-scale cDNA sequencing.</title>
        <authorList>
            <person name="Alexandrov N.N."/>
            <person name="Brover V.V."/>
            <person name="Freidin S."/>
            <person name="Troukhan M.E."/>
            <person name="Tatarinova T.V."/>
            <person name="Zhang H."/>
            <person name="Swaller T.J."/>
            <person name="Lu Y.P."/>
            <person name="Bouck J."/>
            <person name="Flavell R.B."/>
            <person name="Feldmann K.A."/>
        </authorList>
    </citation>
    <scope>NUCLEOTIDE SEQUENCE</scope>
</reference>
<dbReference type="GO" id="GO:0046983">
    <property type="term" value="F:protein dimerization activity"/>
    <property type="evidence" value="ECO:0007669"/>
    <property type="project" value="InterPro"/>
</dbReference>
<dbReference type="InterPro" id="IPR008906">
    <property type="entry name" value="HATC_C_dom"/>
</dbReference>